<evidence type="ECO:0000259" key="1">
    <source>
        <dbReference type="Pfam" id="PF00535"/>
    </source>
</evidence>
<dbReference type="Proteomes" id="UP000014204">
    <property type="component" value="Unassembled WGS sequence"/>
</dbReference>
<dbReference type="RefSeq" id="WP_016308405.1">
    <property type="nucleotide sequence ID" value="NZ_KE159646.1"/>
</dbReference>
<dbReference type="InterPro" id="IPR029044">
    <property type="entry name" value="Nucleotide-diphossugar_trans"/>
</dbReference>
<dbReference type="GeneID" id="82189816"/>
<dbReference type="Gene3D" id="3.90.550.10">
    <property type="entry name" value="Spore Coat Polysaccharide Biosynthesis Protein SpsA, Chain A"/>
    <property type="match status" value="1"/>
</dbReference>
<gene>
    <name evidence="2" type="ORF">C811_00156</name>
</gene>
<keyword evidence="3" id="KW-1185">Reference proteome</keyword>
<dbReference type="AlphaFoldDB" id="R9L2Y4"/>
<dbReference type="OrthoDB" id="6713581at2"/>
<evidence type="ECO:0000313" key="2">
    <source>
        <dbReference type="EMBL" id="EOS52873.1"/>
    </source>
</evidence>
<reference evidence="2 3" key="1">
    <citation type="submission" date="2013-04" db="EMBL/GenBank/DDBJ databases">
        <title>The Genome Sequence of Enterorhabdus caecimuris B7.</title>
        <authorList>
            <consortium name="The Broad Institute Genomics Platform"/>
            <consortium name="The Broad Institute Genome Sequencing Center for Infectious Disease"/>
            <person name="Earl A."/>
            <person name="Xavier R."/>
            <person name="Elson C."/>
            <person name="Duck W."/>
            <person name="Walker B."/>
            <person name="Young S."/>
            <person name="Zeng Q."/>
            <person name="Gargeya S."/>
            <person name="Fitzgerald M."/>
            <person name="Haas B."/>
            <person name="Abouelleil A."/>
            <person name="Allen A.W."/>
            <person name="Alvarado L."/>
            <person name="Arachchi H.M."/>
            <person name="Berlin A.M."/>
            <person name="Chapman S.B."/>
            <person name="Gainer-Dewar J."/>
            <person name="Goldberg J."/>
            <person name="Griggs A."/>
            <person name="Gujja S."/>
            <person name="Hansen M."/>
            <person name="Howarth C."/>
            <person name="Imamovic A."/>
            <person name="Ireland A."/>
            <person name="Larimer J."/>
            <person name="McCowan C."/>
            <person name="Murphy C."/>
            <person name="Pearson M."/>
            <person name="Poon T.W."/>
            <person name="Priest M."/>
            <person name="Roberts A."/>
            <person name="Saif S."/>
            <person name="Shea T."/>
            <person name="Sisk P."/>
            <person name="Sykes S."/>
            <person name="Wortman J."/>
            <person name="Nusbaum C."/>
            <person name="Birren B."/>
        </authorList>
    </citation>
    <scope>NUCLEOTIDE SEQUENCE [LARGE SCALE GENOMIC DNA]</scope>
    <source>
        <strain evidence="2 3">B7</strain>
    </source>
</reference>
<name>R9L2Y4_9ACTN</name>
<accession>R9L2Y4</accession>
<dbReference type="InterPro" id="IPR001173">
    <property type="entry name" value="Glyco_trans_2-like"/>
</dbReference>
<organism evidence="2 3">
    <name type="scientific">Adlercreutzia caecimuris B7</name>
    <dbReference type="NCBI Taxonomy" id="1235794"/>
    <lineage>
        <taxon>Bacteria</taxon>
        <taxon>Bacillati</taxon>
        <taxon>Actinomycetota</taxon>
        <taxon>Coriobacteriia</taxon>
        <taxon>Eggerthellales</taxon>
        <taxon>Eggerthellaceae</taxon>
        <taxon>Adlercreutzia</taxon>
    </lineage>
</organism>
<dbReference type="CDD" id="cd00761">
    <property type="entry name" value="Glyco_tranf_GTA_type"/>
    <property type="match status" value="1"/>
</dbReference>
<feature type="domain" description="Glycosyltransferase 2-like" evidence="1">
    <location>
        <begin position="583"/>
        <end position="751"/>
    </location>
</feature>
<dbReference type="Pfam" id="PF00535">
    <property type="entry name" value="Glycos_transf_2"/>
    <property type="match status" value="1"/>
</dbReference>
<evidence type="ECO:0000313" key="3">
    <source>
        <dbReference type="Proteomes" id="UP000014204"/>
    </source>
</evidence>
<dbReference type="STRING" id="1235794.C811_00156"/>
<dbReference type="HOGENOM" id="CLU_329225_0_0_11"/>
<comment type="caution">
    <text evidence="2">The sequence shown here is derived from an EMBL/GenBank/DDBJ whole genome shotgun (WGS) entry which is preliminary data.</text>
</comment>
<dbReference type="SUPFAM" id="SSF53448">
    <property type="entry name" value="Nucleotide-diphospho-sugar transferases"/>
    <property type="match status" value="1"/>
</dbReference>
<dbReference type="EMBL" id="ASSY01000002">
    <property type="protein sequence ID" value="EOS52873.1"/>
    <property type="molecule type" value="Genomic_DNA"/>
</dbReference>
<dbReference type="eggNOG" id="COG4641">
    <property type="taxonomic scope" value="Bacteria"/>
</dbReference>
<dbReference type="eggNOG" id="COG1216">
    <property type="taxonomic scope" value="Bacteria"/>
</dbReference>
<dbReference type="PATRIC" id="fig|1235794.3.peg.159"/>
<protein>
    <recommendedName>
        <fullName evidence="1">Glycosyltransferase 2-like domain-containing protein</fullName>
    </recommendedName>
</protein>
<proteinExistence type="predicted"/>
<sequence>MVRKDSVDGKPKSSPVERSLKIGKRYKKEYDRLLQSRAVKVWLKSRALMGKKYAVYDKQFPDLSQEDLKSLRTGAPTRKERALGAFDSNWRHLIADISDSNGSSYYEKAPFSAGIITDEYMYNYYKDALDFHYLNKDNYKEEIEEGDFRFVLFVSCWRGLGDGQDYNSPGKRKVIEEIFRFAKQKGIKTIFQSIEDPTSYDMFLDIAKEADYIFTSDRNMVERYKADTDNEDVHVADYGINPSFHNPIGLFSCKGKRLNYLDSSVLFSGSWYGTYPQRCKDTSMLFEGVLKEAFRNLIIVDRNSNLPANLKKDYEFPAVFEDCITDAIDHRDLQKVHRLFRYSICVNTVKDSESMCAMRVYELQALGSLMFSNYALAISSRFPSLFMILEGREVKNIVDGYTDRELVNMQIGGIRRMYSRCTVYDRLNEMFEYVGEAFRFEKRRVLIVCEGASLVELQKAFDEDNSVTVIDKKGGDSVASLAAEFDYLLYADEAFVRQERFLEDAVNAFKFTDVDYVSCTDEVTSRSYNYVSGTAERHNTLFALAKVDVDRLQDSGYLSQLGGFEIVCERWGRTTKADKTLAVIVPIHNNGRYLVDRCFQSLLRSSIFDDMMIYLVDDGSTDPGTLKTIKWLEDHYDNVKTYRFSDTGSGSASRPRNKGVELSVEPYVTYLDPDNEAINDGYAVLLDKLKGSEADFAVGTILKVAAPSYEPMVLTPSYREGLSSDPRNELIRTNFLGQSVQAAVLRREFLEASQIQNVERAVGQDTLFYYEMMLNARAFIFVNLPIHVYYAERAGSAVNDIHKPFFDKSLLLEKEQVKRLREKGVLDIYKKNRLQGFVDGWYREKLKLVADEDERLACDRVIEEIVLLYN</sequence>